<feature type="region of interest" description="Disordered" evidence="1">
    <location>
        <begin position="1"/>
        <end position="20"/>
    </location>
</feature>
<feature type="compositionally biased region" description="Basic residues" evidence="1">
    <location>
        <begin position="310"/>
        <end position="319"/>
    </location>
</feature>
<dbReference type="AlphaFoldDB" id="A0AAV4LY17"/>
<dbReference type="EMBL" id="BPLF01000003">
    <property type="protein sequence ID" value="GIX64654.1"/>
    <property type="molecule type" value="Genomic_DNA"/>
</dbReference>
<proteinExistence type="predicted"/>
<dbReference type="GeneID" id="94196135"/>
<reference evidence="2 3" key="1">
    <citation type="submission" date="2021-06" db="EMBL/GenBank/DDBJ databases">
        <title>Genome sequence of Babesia caballi.</title>
        <authorList>
            <person name="Yamagishi J."/>
            <person name="Kidaka T."/>
            <person name="Ochi A."/>
        </authorList>
    </citation>
    <scope>NUCLEOTIDE SEQUENCE [LARGE SCALE GENOMIC DNA]</scope>
    <source>
        <strain evidence="2">USDA-D6B2</strain>
    </source>
</reference>
<protein>
    <submittedName>
        <fullName evidence="2">Uncharacterized protein</fullName>
    </submittedName>
</protein>
<feature type="region of interest" description="Disordered" evidence="1">
    <location>
        <begin position="279"/>
        <end position="326"/>
    </location>
</feature>
<feature type="region of interest" description="Disordered" evidence="1">
    <location>
        <begin position="82"/>
        <end position="106"/>
    </location>
</feature>
<dbReference type="Proteomes" id="UP001497744">
    <property type="component" value="Unassembled WGS sequence"/>
</dbReference>
<keyword evidence="3" id="KW-1185">Reference proteome</keyword>
<name>A0AAV4LY17_BABCB</name>
<feature type="region of interest" description="Disordered" evidence="1">
    <location>
        <begin position="219"/>
        <end position="261"/>
    </location>
</feature>
<comment type="caution">
    <text evidence="2">The sequence shown here is derived from an EMBL/GenBank/DDBJ whole genome shotgun (WGS) entry which is preliminary data.</text>
</comment>
<evidence type="ECO:0000313" key="2">
    <source>
        <dbReference type="EMBL" id="GIX64654.1"/>
    </source>
</evidence>
<sequence length="350" mass="36785">MALVAASPAPVRGGATLVRSGPTKAQRLAEALGATGPAGVYGAGGGSRPAAPAVGAAGDGWAYVGTASYNALLERALKRAGARRRGGHTSAPVAPGAQRPAEAPTFVGERQLTRRGSDGKRAVASATPDRRVGVEHAGGGCRVGAGAKRSRTLRGVPGHRFASYVETTPGRHDLPLRQWELATVDDAEASLVRRNQGEEYCGMRGKVEDLMLLDVSRDAAGDREGEDELETSAQHQVGGWAEPKTQGPPEVMGRSTDVPVSSLNTVDTVSVAPAMELDANSGTWKGEGSPSQTPVARQVEVERQAEKRGDRRKKEKKQGHSGVRSTLNSLQFDTISKFYVVNASSDWTFD</sequence>
<accession>A0AAV4LY17</accession>
<evidence type="ECO:0000256" key="1">
    <source>
        <dbReference type="SAM" id="MobiDB-lite"/>
    </source>
</evidence>
<feature type="compositionally biased region" description="Basic and acidic residues" evidence="1">
    <location>
        <begin position="299"/>
        <end position="309"/>
    </location>
</feature>
<dbReference type="RefSeq" id="XP_067716723.1">
    <property type="nucleotide sequence ID" value="XM_067860622.1"/>
</dbReference>
<evidence type="ECO:0000313" key="3">
    <source>
        <dbReference type="Proteomes" id="UP001497744"/>
    </source>
</evidence>
<organism evidence="2 3">
    <name type="scientific">Babesia caballi</name>
    <dbReference type="NCBI Taxonomy" id="5871"/>
    <lineage>
        <taxon>Eukaryota</taxon>
        <taxon>Sar</taxon>
        <taxon>Alveolata</taxon>
        <taxon>Apicomplexa</taxon>
        <taxon>Aconoidasida</taxon>
        <taxon>Piroplasmida</taxon>
        <taxon>Babesiidae</taxon>
        <taxon>Babesia</taxon>
    </lineage>
</organism>
<gene>
    <name evidence="2" type="ORF">BcabD6B2_40890</name>
</gene>